<name>A0A9P4L992_9PLEO</name>
<evidence type="ECO:0000256" key="1">
    <source>
        <dbReference type="SAM" id="MobiDB-lite"/>
    </source>
</evidence>
<reference evidence="4" key="1">
    <citation type="submission" date="2020-01" db="EMBL/GenBank/DDBJ databases">
        <authorList>
            <consortium name="DOE Joint Genome Institute"/>
            <person name="Haridas S."/>
            <person name="Albert R."/>
            <person name="Binder M."/>
            <person name="Bloem J."/>
            <person name="Labutti K."/>
            <person name="Salamov A."/>
            <person name="Andreopoulos B."/>
            <person name="Baker S.E."/>
            <person name="Barry K."/>
            <person name="Bills G."/>
            <person name="Bluhm B.H."/>
            <person name="Cannon C."/>
            <person name="Castanera R."/>
            <person name="Culley D.E."/>
            <person name="Daum C."/>
            <person name="Ezra D."/>
            <person name="Gonzalez J.B."/>
            <person name="Henrissat B."/>
            <person name="Kuo A."/>
            <person name="Liang C."/>
            <person name="Lipzen A."/>
            <person name="Lutzoni F."/>
            <person name="Magnuson J."/>
            <person name="Mondo S."/>
            <person name="Nolan M."/>
            <person name="Ohm R."/>
            <person name="Pangilinan J."/>
            <person name="Park H.-J."/>
            <person name="Ramirez L."/>
            <person name="Alfaro M."/>
            <person name="Sun H."/>
            <person name="Tritt A."/>
            <person name="Yoshinaga Y."/>
            <person name="Zwiers L.-H."/>
            <person name="Turgeon B.G."/>
            <person name="Goodwin S.B."/>
            <person name="Spatafora J.W."/>
            <person name="Crous P.W."/>
            <person name="Grigoriev I.V."/>
        </authorList>
    </citation>
    <scope>NUCLEOTIDE SEQUENCE</scope>
    <source>
        <strain evidence="4">CBS 394.84</strain>
    </source>
</reference>
<keyword evidence="3" id="KW-0732">Signal</keyword>
<organism evidence="4 5">
    <name type="scientific">Cucurbitaria berberidis CBS 394.84</name>
    <dbReference type="NCBI Taxonomy" id="1168544"/>
    <lineage>
        <taxon>Eukaryota</taxon>
        <taxon>Fungi</taxon>
        <taxon>Dikarya</taxon>
        <taxon>Ascomycota</taxon>
        <taxon>Pezizomycotina</taxon>
        <taxon>Dothideomycetes</taxon>
        <taxon>Pleosporomycetidae</taxon>
        <taxon>Pleosporales</taxon>
        <taxon>Pleosporineae</taxon>
        <taxon>Cucurbitariaceae</taxon>
        <taxon>Cucurbitaria</taxon>
    </lineage>
</organism>
<feature type="chain" id="PRO_5040329698" description="Mid2 domain-containing protein" evidence="3">
    <location>
        <begin position="23"/>
        <end position="288"/>
    </location>
</feature>
<feature type="compositionally biased region" description="Low complexity" evidence="1">
    <location>
        <begin position="151"/>
        <end position="180"/>
    </location>
</feature>
<dbReference type="AlphaFoldDB" id="A0A9P4L992"/>
<evidence type="ECO:0000256" key="2">
    <source>
        <dbReference type="SAM" id="Phobius"/>
    </source>
</evidence>
<proteinExistence type="predicted"/>
<dbReference type="RefSeq" id="XP_040788705.1">
    <property type="nucleotide sequence ID" value="XM_040937867.1"/>
</dbReference>
<protein>
    <recommendedName>
        <fullName evidence="6">Mid2 domain-containing protein</fullName>
    </recommendedName>
</protein>
<feature type="signal peptide" evidence="3">
    <location>
        <begin position="1"/>
        <end position="22"/>
    </location>
</feature>
<dbReference type="OrthoDB" id="5215637at2759"/>
<feature type="transmembrane region" description="Helical" evidence="2">
    <location>
        <begin position="189"/>
        <end position="210"/>
    </location>
</feature>
<feature type="region of interest" description="Disordered" evidence="1">
    <location>
        <begin position="265"/>
        <end position="288"/>
    </location>
</feature>
<accession>A0A9P4L992</accession>
<comment type="caution">
    <text evidence="4">The sequence shown here is derived from an EMBL/GenBank/DDBJ whole genome shotgun (WGS) entry which is preliminary data.</text>
</comment>
<keyword evidence="2" id="KW-0812">Transmembrane</keyword>
<keyword evidence="2" id="KW-1133">Transmembrane helix</keyword>
<gene>
    <name evidence="4" type="ORF">K460DRAFT_417283</name>
</gene>
<feature type="region of interest" description="Disordered" evidence="1">
    <location>
        <begin position="149"/>
        <end position="180"/>
    </location>
</feature>
<dbReference type="Proteomes" id="UP000800039">
    <property type="component" value="Unassembled WGS sequence"/>
</dbReference>
<evidence type="ECO:0000256" key="3">
    <source>
        <dbReference type="SAM" id="SignalP"/>
    </source>
</evidence>
<evidence type="ECO:0008006" key="6">
    <source>
        <dbReference type="Google" id="ProtNLM"/>
    </source>
</evidence>
<dbReference type="GeneID" id="63855117"/>
<dbReference type="EMBL" id="ML976616">
    <property type="protein sequence ID" value="KAF1846142.1"/>
    <property type="molecule type" value="Genomic_DNA"/>
</dbReference>
<keyword evidence="2" id="KW-0472">Membrane</keyword>
<keyword evidence="5" id="KW-1185">Reference proteome</keyword>
<sequence length="288" mass="30236">MFRVSFPVTILLAFVIFQEVKAACYFRNGTATTADFSPCSNDTSNALSTVCCATWDTCLPNGLCQSYDKVIWRESCTKKNWDEGGCQEMCSNEREAQRNSNVKVTSCDGKGNVTSTTWCCGSSDACCTAGSGISVYTLASRFGDPIPTPVPSSSTSVASSSAAVSTSPPAASSSAPTTPNGGLTKGAKAGIGAGVALGVIALIALGIFIYKAMQWRKQAQAAAPPYSYARELDSGPVEVYRYQEGAKPAQLSGIESAVHEMPSSKDMQEVYVAPSSPDTAPVQTPVHR</sequence>
<evidence type="ECO:0000313" key="5">
    <source>
        <dbReference type="Proteomes" id="UP000800039"/>
    </source>
</evidence>
<evidence type="ECO:0000313" key="4">
    <source>
        <dbReference type="EMBL" id="KAF1846142.1"/>
    </source>
</evidence>